<dbReference type="Proteomes" id="UP001175211">
    <property type="component" value="Unassembled WGS sequence"/>
</dbReference>
<dbReference type="RefSeq" id="XP_060330043.1">
    <property type="nucleotide sequence ID" value="XM_060469668.1"/>
</dbReference>
<evidence type="ECO:0000313" key="1">
    <source>
        <dbReference type="EMBL" id="KAK0457744.1"/>
    </source>
</evidence>
<sequence length="143" mass="15902">MEMSTKSFGDAAASPKNRWDSGILDFMQNSKGRNFSKFLICKIESEAGKAIEEGRDEFMFGGGAELFGGGIWKHLRLNVDSKLLRITHCPNTPTLSCDKKSGDEVIGIAIRTSVDDTLASQRRRIKLTADEIDAKQGVRYWVD</sequence>
<proteinExistence type="predicted"/>
<dbReference type="EMBL" id="JAUEPS010000020">
    <property type="protein sequence ID" value="KAK0457744.1"/>
    <property type="molecule type" value="Genomic_DNA"/>
</dbReference>
<name>A0AA39N540_ARMTA</name>
<evidence type="ECO:0000313" key="2">
    <source>
        <dbReference type="Proteomes" id="UP001175211"/>
    </source>
</evidence>
<accession>A0AA39N540</accession>
<comment type="caution">
    <text evidence="1">The sequence shown here is derived from an EMBL/GenBank/DDBJ whole genome shotgun (WGS) entry which is preliminary data.</text>
</comment>
<organism evidence="1 2">
    <name type="scientific">Armillaria tabescens</name>
    <name type="common">Ringless honey mushroom</name>
    <name type="synonym">Agaricus tabescens</name>
    <dbReference type="NCBI Taxonomy" id="1929756"/>
    <lineage>
        <taxon>Eukaryota</taxon>
        <taxon>Fungi</taxon>
        <taxon>Dikarya</taxon>
        <taxon>Basidiomycota</taxon>
        <taxon>Agaricomycotina</taxon>
        <taxon>Agaricomycetes</taxon>
        <taxon>Agaricomycetidae</taxon>
        <taxon>Agaricales</taxon>
        <taxon>Marasmiineae</taxon>
        <taxon>Physalacriaceae</taxon>
        <taxon>Desarmillaria</taxon>
    </lineage>
</organism>
<protein>
    <submittedName>
        <fullName evidence="1">Uncharacterized protein</fullName>
    </submittedName>
</protein>
<gene>
    <name evidence="1" type="ORF">EV420DRAFT_1480364</name>
</gene>
<keyword evidence="2" id="KW-1185">Reference proteome</keyword>
<dbReference type="AlphaFoldDB" id="A0AA39N540"/>
<dbReference type="GeneID" id="85353216"/>
<reference evidence="1" key="1">
    <citation type="submission" date="2023-06" db="EMBL/GenBank/DDBJ databases">
        <authorList>
            <consortium name="Lawrence Berkeley National Laboratory"/>
            <person name="Ahrendt S."/>
            <person name="Sahu N."/>
            <person name="Indic B."/>
            <person name="Wong-Bajracharya J."/>
            <person name="Merenyi Z."/>
            <person name="Ke H.-M."/>
            <person name="Monk M."/>
            <person name="Kocsube S."/>
            <person name="Drula E."/>
            <person name="Lipzen A."/>
            <person name="Balint B."/>
            <person name="Henrissat B."/>
            <person name="Andreopoulos B."/>
            <person name="Martin F.M."/>
            <person name="Harder C.B."/>
            <person name="Rigling D."/>
            <person name="Ford K.L."/>
            <person name="Foster G.D."/>
            <person name="Pangilinan J."/>
            <person name="Papanicolaou A."/>
            <person name="Barry K."/>
            <person name="LaButti K."/>
            <person name="Viragh M."/>
            <person name="Koriabine M."/>
            <person name="Yan M."/>
            <person name="Riley R."/>
            <person name="Champramary S."/>
            <person name="Plett K.L."/>
            <person name="Tsai I.J."/>
            <person name="Slot J."/>
            <person name="Sipos G."/>
            <person name="Plett J."/>
            <person name="Nagy L.G."/>
            <person name="Grigoriev I.V."/>
        </authorList>
    </citation>
    <scope>NUCLEOTIDE SEQUENCE</scope>
    <source>
        <strain evidence="1">CCBAS 213</strain>
    </source>
</reference>